<keyword evidence="4" id="KW-0804">Transcription</keyword>
<proteinExistence type="inferred from homology"/>
<keyword evidence="3" id="KW-0731">Sigma factor</keyword>
<keyword evidence="9" id="KW-1185">Reference proteome</keyword>
<dbReference type="EMBL" id="QGDQ01000006">
    <property type="protein sequence ID" value="PWJ54564.1"/>
    <property type="molecule type" value="Genomic_DNA"/>
</dbReference>
<feature type="region of interest" description="Disordered" evidence="5">
    <location>
        <begin position="184"/>
        <end position="226"/>
    </location>
</feature>
<evidence type="ECO:0000256" key="3">
    <source>
        <dbReference type="ARBA" id="ARBA00023082"/>
    </source>
</evidence>
<evidence type="ECO:0000259" key="7">
    <source>
        <dbReference type="Pfam" id="PF08281"/>
    </source>
</evidence>
<dbReference type="InterPro" id="IPR007627">
    <property type="entry name" value="RNA_pol_sigma70_r2"/>
</dbReference>
<dbReference type="OrthoDB" id="4184921at2"/>
<reference evidence="8 9" key="1">
    <citation type="submission" date="2018-03" db="EMBL/GenBank/DDBJ databases">
        <title>Genomic Encyclopedia of Archaeal and Bacterial Type Strains, Phase II (KMG-II): from individual species to whole genera.</title>
        <authorList>
            <person name="Goeker M."/>
        </authorList>
    </citation>
    <scope>NUCLEOTIDE SEQUENCE [LARGE SCALE GENOMIC DNA]</scope>
    <source>
        <strain evidence="8 9">DSM 44889</strain>
    </source>
</reference>
<sequence>MSLPHHDADPPRGSSAGPPADASADPDIARFNELWASCSSRVLAYATRHVGRDDAQEALAETFLVAWRRLADVPEQPLPWLLVVARNTMANQRRSAYRRTALHSELAHLHASAAPAAAADVTVGQRADVLAVLAALSPSEREALLLVSWDGLSVPEAARVAGCSTSAMHVRLFRARRRLRASSLEPIGDDDEGRPAVTAPPRQQRATNRTPATAPATVTTSARSPR</sequence>
<dbReference type="InterPro" id="IPR036388">
    <property type="entry name" value="WH-like_DNA-bd_sf"/>
</dbReference>
<organism evidence="8 9">
    <name type="scientific">Quadrisphaera granulorum</name>
    <dbReference type="NCBI Taxonomy" id="317664"/>
    <lineage>
        <taxon>Bacteria</taxon>
        <taxon>Bacillati</taxon>
        <taxon>Actinomycetota</taxon>
        <taxon>Actinomycetes</taxon>
        <taxon>Kineosporiales</taxon>
        <taxon>Kineosporiaceae</taxon>
        <taxon>Quadrisphaera</taxon>
    </lineage>
</organism>
<feature type="region of interest" description="Disordered" evidence="5">
    <location>
        <begin position="1"/>
        <end position="23"/>
    </location>
</feature>
<dbReference type="SUPFAM" id="SSF88946">
    <property type="entry name" value="Sigma2 domain of RNA polymerase sigma factors"/>
    <property type="match status" value="1"/>
</dbReference>
<evidence type="ECO:0000256" key="5">
    <source>
        <dbReference type="SAM" id="MobiDB-lite"/>
    </source>
</evidence>
<feature type="domain" description="RNA polymerase sigma-70 region 2" evidence="6">
    <location>
        <begin position="36"/>
        <end position="98"/>
    </location>
</feature>
<dbReference type="GO" id="GO:0016987">
    <property type="term" value="F:sigma factor activity"/>
    <property type="evidence" value="ECO:0007669"/>
    <property type="project" value="UniProtKB-KW"/>
</dbReference>
<feature type="compositionally biased region" description="Low complexity" evidence="5">
    <location>
        <begin position="11"/>
        <end position="23"/>
    </location>
</feature>
<feature type="compositionally biased region" description="Low complexity" evidence="5">
    <location>
        <begin position="205"/>
        <end position="226"/>
    </location>
</feature>
<keyword evidence="2" id="KW-0805">Transcription regulation</keyword>
<protein>
    <submittedName>
        <fullName evidence="8">RNA polymerase sigma-70 factor (ECF subfamily)</fullName>
    </submittedName>
</protein>
<dbReference type="NCBIfam" id="TIGR02937">
    <property type="entry name" value="sigma70-ECF"/>
    <property type="match status" value="1"/>
</dbReference>
<dbReference type="InterPro" id="IPR013325">
    <property type="entry name" value="RNA_pol_sigma_r2"/>
</dbReference>
<evidence type="ECO:0000259" key="6">
    <source>
        <dbReference type="Pfam" id="PF04542"/>
    </source>
</evidence>
<gene>
    <name evidence="8" type="ORF">BXY45_1066</name>
</gene>
<dbReference type="PANTHER" id="PTHR43133:SF25">
    <property type="entry name" value="RNA POLYMERASE SIGMA FACTOR RFAY-RELATED"/>
    <property type="match status" value="1"/>
</dbReference>
<name>A0A316ACE3_9ACTN</name>
<dbReference type="InterPro" id="IPR014284">
    <property type="entry name" value="RNA_pol_sigma-70_dom"/>
</dbReference>
<dbReference type="PANTHER" id="PTHR43133">
    <property type="entry name" value="RNA POLYMERASE ECF-TYPE SIGMA FACTO"/>
    <property type="match status" value="1"/>
</dbReference>
<feature type="compositionally biased region" description="Basic and acidic residues" evidence="5">
    <location>
        <begin position="1"/>
        <end position="10"/>
    </location>
</feature>
<evidence type="ECO:0000256" key="2">
    <source>
        <dbReference type="ARBA" id="ARBA00023015"/>
    </source>
</evidence>
<dbReference type="InterPro" id="IPR013324">
    <property type="entry name" value="RNA_pol_sigma_r3/r4-like"/>
</dbReference>
<dbReference type="AlphaFoldDB" id="A0A316ACE3"/>
<feature type="domain" description="RNA polymerase sigma factor 70 region 4 type 2" evidence="7">
    <location>
        <begin position="128"/>
        <end position="179"/>
    </location>
</feature>
<dbReference type="Pfam" id="PF08281">
    <property type="entry name" value="Sigma70_r4_2"/>
    <property type="match status" value="1"/>
</dbReference>
<dbReference type="Proteomes" id="UP000245469">
    <property type="component" value="Unassembled WGS sequence"/>
</dbReference>
<evidence type="ECO:0000313" key="8">
    <source>
        <dbReference type="EMBL" id="PWJ54564.1"/>
    </source>
</evidence>
<comment type="similarity">
    <text evidence="1">Belongs to the sigma-70 factor family. ECF subfamily.</text>
</comment>
<evidence type="ECO:0000256" key="1">
    <source>
        <dbReference type="ARBA" id="ARBA00010641"/>
    </source>
</evidence>
<dbReference type="Pfam" id="PF04542">
    <property type="entry name" value="Sigma70_r2"/>
    <property type="match status" value="1"/>
</dbReference>
<dbReference type="GO" id="GO:0003677">
    <property type="term" value="F:DNA binding"/>
    <property type="evidence" value="ECO:0007669"/>
    <property type="project" value="InterPro"/>
</dbReference>
<dbReference type="GO" id="GO:0006352">
    <property type="term" value="P:DNA-templated transcription initiation"/>
    <property type="evidence" value="ECO:0007669"/>
    <property type="project" value="InterPro"/>
</dbReference>
<dbReference type="Gene3D" id="1.10.10.10">
    <property type="entry name" value="Winged helix-like DNA-binding domain superfamily/Winged helix DNA-binding domain"/>
    <property type="match status" value="1"/>
</dbReference>
<dbReference type="Gene3D" id="1.10.1740.10">
    <property type="match status" value="1"/>
</dbReference>
<dbReference type="InterPro" id="IPR013249">
    <property type="entry name" value="RNA_pol_sigma70_r4_t2"/>
</dbReference>
<dbReference type="InterPro" id="IPR039425">
    <property type="entry name" value="RNA_pol_sigma-70-like"/>
</dbReference>
<dbReference type="RefSeq" id="WP_109773505.1">
    <property type="nucleotide sequence ID" value="NZ_QGDQ01000006.1"/>
</dbReference>
<accession>A0A316ACE3</accession>
<dbReference type="SUPFAM" id="SSF88659">
    <property type="entry name" value="Sigma3 and sigma4 domains of RNA polymerase sigma factors"/>
    <property type="match status" value="1"/>
</dbReference>
<evidence type="ECO:0000313" key="9">
    <source>
        <dbReference type="Proteomes" id="UP000245469"/>
    </source>
</evidence>
<comment type="caution">
    <text evidence="8">The sequence shown here is derived from an EMBL/GenBank/DDBJ whole genome shotgun (WGS) entry which is preliminary data.</text>
</comment>
<evidence type="ECO:0000256" key="4">
    <source>
        <dbReference type="ARBA" id="ARBA00023163"/>
    </source>
</evidence>